<dbReference type="KEGG" id="nfr:ERS450000_03647"/>
<sequence length="114" mass="12820">MRGSMMITKVQIIGEVSDEESVQHFQPLLDRVPERPTLATLIRKHGVEGSDNLEIELLDKFRNKQRFSLAPFADVDPDAYIKIRFLSGPVDLEFPALEPGAVLLKEYLVAGPED</sequence>
<evidence type="ECO:0000313" key="2">
    <source>
        <dbReference type="Proteomes" id="UP000057820"/>
    </source>
</evidence>
<keyword evidence="1" id="KW-0614">Plasmid</keyword>
<dbReference type="EMBL" id="LN868939">
    <property type="protein sequence ID" value="CRY80035.1"/>
    <property type="molecule type" value="Genomic_DNA"/>
</dbReference>
<dbReference type="Proteomes" id="UP000057820">
    <property type="component" value="Plasmid 2"/>
</dbReference>
<proteinExistence type="predicted"/>
<dbReference type="AlphaFoldDB" id="A0A0H5NW99"/>
<dbReference type="RefSeq" id="WP_159033821.1">
    <property type="nucleotide sequence ID" value="NZ_CP031418.1"/>
</dbReference>
<evidence type="ECO:0000313" key="1">
    <source>
        <dbReference type="EMBL" id="CRY80035.1"/>
    </source>
</evidence>
<gene>
    <name evidence="1" type="ORF">ERS450000_03647</name>
</gene>
<protein>
    <submittedName>
        <fullName evidence="1">Uncharacterized protein</fullName>
    </submittedName>
</protein>
<organism evidence="1 2">
    <name type="scientific">Nocardia farcinica</name>
    <dbReference type="NCBI Taxonomy" id="37329"/>
    <lineage>
        <taxon>Bacteria</taxon>
        <taxon>Bacillati</taxon>
        <taxon>Actinomycetota</taxon>
        <taxon>Actinomycetes</taxon>
        <taxon>Mycobacteriales</taxon>
        <taxon>Nocardiaceae</taxon>
        <taxon>Nocardia</taxon>
    </lineage>
</organism>
<reference evidence="2" key="1">
    <citation type="submission" date="2015-03" db="EMBL/GenBank/DDBJ databases">
        <authorList>
            <consortium name="Pathogen Informatics"/>
        </authorList>
    </citation>
    <scope>NUCLEOTIDE SEQUENCE [LARGE SCALE GENOMIC DNA]</scope>
    <source>
        <strain evidence="2">NCTC11134</strain>
        <plasmid evidence="2">2</plasmid>
    </source>
</reference>
<name>A0A0H5NW99_NOCFR</name>
<geneLocation type="plasmid" evidence="1">
    <name>2</name>
</geneLocation>
<accession>A0A0H5NW99</accession>